<comment type="caution">
    <text evidence="2">The sequence shown here is derived from an EMBL/GenBank/DDBJ whole genome shotgun (WGS) entry which is preliminary data.</text>
</comment>
<keyword evidence="1" id="KW-0812">Transmembrane</keyword>
<gene>
    <name evidence="2" type="ORF">POG00_10305</name>
</gene>
<keyword evidence="1" id="KW-1133">Transmembrane helix</keyword>
<evidence type="ECO:0000256" key="1">
    <source>
        <dbReference type="SAM" id="Phobius"/>
    </source>
</evidence>
<evidence type="ECO:0000313" key="2">
    <source>
        <dbReference type="EMBL" id="MDC0829090.1"/>
    </source>
</evidence>
<accession>A0AAW6FU98</accession>
<name>A0AAW6FU98_9FIRM</name>
<protein>
    <submittedName>
        <fullName evidence="2">Uncharacterized protein</fullName>
    </submittedName>
</protein>
<proteinExistence type="predicted"/>
<evidence type="ECO:0000313" key="3">
    <source>
        <dbReference type="Proteomes" id="UP001220658"/>
    </source>
</evidence>
<organism evidence="2 3">
    <name type="scientific">Faecalitalea cylindroides</name>
    <dbReference type="NCBI Taxonomy" id="39483"/>
    <lineage>
        <taxon>Bacteria</taxon>
        <taxon>Bacillati</taxon>
        <taxon>Bacillota</taxon>
        <taxon>Erysipelotrichia</taxon>
        <taxon>Erysipelotrichales</taxon>
        <taxon>Erysipelotrichaceae</taxon>
        <taxon>Faecalitalea</taxon>
    </lineage>
</organism>
<keyword evidence="1" id="KW-0472">Membrane</keyword>
<feature type="transmembrane region" description="Helical" evidence="1">
    <location>
        <begin position="12"/>
        <end position="32"/>
    </location>
</feature>
<dbReference type="EMBL" id="JAQNCK010000035">
    <property type="protein sequence ID" value="MDC0829090.1"/>
    <property type="molecule type" value="Genomic_DNA"/>
</dbReference>
<reference evidence="2" key="1">
    <citation type="submission" date="2023-01" db="EMBL/GenBank/DDBJ databases">
        <title>Human gut microbiome strain richness.</title>
        <authorList>
            <person name="Chen-Liaw A."/>
        </authorList>
    </citation>
    <scope>NUCLEOTIDE SEQUENCE</scope>
    <source>
        <strain evidence="2">D55st1_G4_D55t1_190419</strain>
    </source>
</reference>
<sequence>MKEKMKKYSKPVLKFILYFFIVLLVFLGLLLIQVAEWVPETFGDIPFEQVIFHMLAPVESTDTVNYVQSFI</sequence>
<dbReference type="RefSeq" id="WP_195191202.1">
    <property type="nucleotide sequence ID" value="NZ_JADMUL010000012.1"/>
</dbReference>
<dbReference type="AlphaFoldDB" id="A0AAW6FU98"/>
<dbReference type="Proteomes" id="UP001220658">
    <property type="component" value="Unassembled WGS sequence"/>
</dbReference>